<dbReference type="Pfam" id="PF08240">
    <property type="entry name" value="ADH_N"/>
    <property type="match status" value="1"/>
</dbReference>
<dbReference type="InterPro" id="IPR051397">
    <property type="entry name" value="Zn-ADH-like_protein"/>
</dbReference>
<dbReference type="InterPro" id="IPR014188">
    <property type="entry name" value="Acrylyl-CoA_reductase_AcuI"/>
</dbReference>
<proteinExistence type="predicted"/>
<dbReference type="GO" id="GO:0043957">
    <property type="term" value="F:acryloyl-CoA reductase (NADPH) activity"/>
    <property type="evidence" value="ECO:0007669"/>
    <property type="project" value="TreeGrafter"/>
</dbReference>
<sequence length="328" mass="34346">MSFKALLATKTSDKISASVVDMQDQDLMPGEVTVKIDYSTVNYKDALALSGYADIIQQFPLIAGIDFAGTVEASSYPGIAVGDRVVANSWGLSQTHHGGFAQKARVKGEWLVKLPDVFSTKDAMAIGTAGYTAMLSVLALEHGGLTPDRGDILVTGANGGVGSIAIAILSGLGYRVIASTGRVDEHEYLRSLGAAEIIDRKTLSEAGAPIAAERWAGAVDSVGSHTLANVLAQTQYRGVVTANGLAQGMDLPGSVLPFILRNVTLAGIDSVNAPQAARIEAWSRLARDLDLSKLARTTQVVGLAEVPAVIGRMFQGQVRGRTVVDVNA</sequence>
<dbReference type="InterPro" id="IPR020843">
    <property type="entry name" value="ER"/>
</dbReference>
<dbReference type="SUPFAM" id="SSF51735">
    <property type="entry name" value="NAD(P)-binding Rossmann-fold domains"/>
    <property type="match status" value="1"/>
</dbReference>
<dbReference type="EMBL" id="JACAQB010000004">
    <property type="protein sequence ID" value="NWB95750.1"/>
    <property type="molecule type" value="Genomic_DNA"/>
</dbReference>
<dbReference type="PANTHER" id="PTHR43677">
    <property type="entry name" value="SHORT-CHAIN DEHYDROGENASE/REDUCTASE"/>
    <property type="match status" value="1"/>
</dbReference>
<dbReference type="SMART" id="SM00829">
    <property type="entry name" value="PKS_ER"/>
    <property type="match status" value="1"/>
</dbReference>
<dbReference type="InterPro" id="IPR013154">
    <property type="entry name" value="ADH-like_N"/>
</dbReference>
<evidence type="ECO:0000259" key="1">
    <source>
        <dbReference type="SMART" id="SM00829"/>
    </source>
</evidence>
<dbReference type="CDD" id="cd08288">
    <property type="entry name" value="MDR_yhdh"/>
    <property type="match status" value="1"/>
</dbReference>
<name>A0A7Y7X9I2_9PSED</name>
<protein>
    <submittedName>
        <fullName evidence="2">Oxidoreductase</fullName>
    </submittedName>
</protein>
<dbReference type="RefSeq" id="WP_177101012.1">
    <property type="nucleotide sequence ID" value="NZ_JACAQB010000004.1"/>
</dbReference>
<organism evidence="2 3">
    <name type="scientific">Pseudomonas gingeri</name>
    <dbReference type="NCBI Taxonomy" id="117681"/>
    <lineage>
        <taxon>Bacteria</taxon>
        <taxon>Pseudomonadati</taxon>
        <taxon>Pseudomonadota</taxon>
        <taxon>Gammaproteobacteria</taxon>
        <taxon>Pseudomonadales</taxon>
        <taxon>Pseudomonadaceae</taxon>
        <taxon>Pseudomonas</taxon>
    </lineage>
</organism>
<accession>A0A7Y7X9I2</accession>
<dbReference type="Gene3D" id="3.90.180.10">
    <property type="entry name" value="Medium-chain alcohol dehydrogenases, catalytic domain"/>
    <property type="match status" value="1"/>
</dbReference>
<dbReference type="PANTHER" id="PTHR43677:SF1">
    <property type="entry name" value="ACRYLYL-COA REDUCTASE ACUI-RELATED"/>
    <property type="match status" value="1"/>
</dbReference>
<dbReference type="AlphaFoldDB" id="A0A7Y7X9I2"/>
<dbReference type="Pfam" id="PF00107">
    <property type="entry name" value="ADH_zinc_N"/>
    <property type="match status" value="1"/>
</dbReference>
<evidence type="ECO:0000313" key="3">
    <source>
        <dbReference type="Proteomes" id="UP000539985"/>
    </source>
</evidence>
<comment type="caution">
    <text evidence="2">The sequence shown here is derived from an EMBL/GenBank/DDBJ whole genome shotgun (WGS) entry which is preliminary data.</text>
</comment>
<dbReference type="NCBIfam" id="TIGR02823">
    <property type="entry name" value="oxido_YhdH"/>
    <property type="match status" value="1"/>
</dbReference>
<reference evidence="2 3" key="1">
    <citation type="submission" date="2020-04" db="EMBL/GenBank/DDBJ databases">
        <title>Molecular characterization of pseudomonads from Agaricus bisporus reveal novel blotch 2 pathogens in Western Europe.</title>
        <authorList>
            <person name="Taparia T."/>
            <person name="Krijger M."/>
            <person name="Haynes E."/>
            <person name="Elpinstone J.G."/>
            <person name="Noble R."/>
            <person name="Van Der Wolf J."/>
        </authorList>
    </citation>
    <scope>NUCLEOTIDE SEQUENCE [LARGE SCALE GENOMIC DNA]</scope>
    <source>
        <strain evidence="2 3">H7001</strain>
    </source>
</reference>
<dbReference type="SUPFAM" id="SSF50129">
    <property type="entry name" value="GroES-like"/>
    <property type="match status" value="1"/>
</dbReference>
<dbReference type="InterPro" id="IPR036291">
    <property type="entry name" value="NAD(P)-bd_dom_sf"/>
</dbReference>
<evidence type="ECO:0000313" key="2">
    <source>
        <dbReference type="EMBL" id="NWB95750.1"/>
    </source>
</evidence>
<dbReference type="Proteomes" id="UP000539985">
    <property type="component" value="Unassembled WGS sequence"/>
</dbReference>
<feature type="domain" description="Enoyl reductase (ER)" evidence="1">
    <location>
        <begin position="10"/>
        <end position="324"/>
    </location>
</feature>
<dbReference type="InterPro" id="IPR011032">
    <property type="entry name" value="GroES-like_sf"/>
</dbReference>
<dbReference type="Gene3D" id="3.40.50.720">
    <property type="entry name" value="NAD(P)-binding Rossmann-like Domain"/>
    <property type="match status" value="1"/>
</dbReference>
<dbReference type="InterPro" id="IPR013149">
    <property type="entry name" value="ADH-like_C"/>
</dbReference>
<gene>
    <name evidence="2" type="ORF">HX882_07610</name>
</gene>